<dbReference type="PANTHER" id="PTHR10381">
    <property type="entry name" value="ATP-DEPENDENT CLP PROTEASE PROTEOLYTIC SUBUNIT"/>
    <property type="match status" value="1"/>
</dbReference>
<dbReference type="EMBL" id="MCZJ01000010">
    <property type="protein sequence ID" value="PMM60645.1"/>
    <property type="molecule type" value="Genomic_DNA"/>
</dbReference>
<evidence type="ECO:0000256" key="7">
    <source>
        <dbReference type="SAM" id="MobiDB-lite"/>
    </source>
</evidence>
<evidence type="ECO:0000256" key="3">
    <source>
        <dbReference type="ARBA" id="ARBA00022670"/>
    </source>
</evidence>
<dbReference type="AlphaFoldDB" id="A0A855ISE9"/>
<keyword evidence="3" id="KW-0645">Protease</keyword>
<feature type="region of interest" description="Disordered" evidence="7">
    <location>
        <begin position="225"/>
        <end position="267"/>
    </location>
</feature>
<evidence type="ECO:0000256" key="6">
    <source>
        <dbReference type="RuleBase" id="RU003567"/>
    </source>
</evidence>
<dbReference type="Proteomes" id="UP000235554">
    <property type="component" value="Unassembled WGS sequence"/>
</dbReference>
<protein>
    <recommendedName>
        <fullName evidence="6">ATP-dependent Clp protease proteolytic subunit</fullName>
    </recommendedName>
</protein>
<gene>
    <name evidence="8" type="ORF">BCT50_22075</name>
</gene>
<name>A0A855ISE9_9VIBR</name>
<dbReference type="PRINTS" id="PR00127">
    <property type="entry name" value="CLPPROTEASEP"/>
</dbReference>
<dbReference type="PANTHER" id="PTHR10381:SF70">
    <property type="entry name" value="ATP-DEPENDENT CLP PROTEASE PROTEOLYTIC SUBUNIT"/>
    <property type="match status" value="1"/>
</dbReference>
<accession>A0A855ISE9</accession>
<dbReference type="InterPro" id="IPR029045">
    <property type="entry name" value="ClpP/crotonase-like_dom_sf"/>
</dbReference>
<evidence type="ECO:0000256" key="2">
    <source>
        <dbReference type="ARBA" id="ARBA00022490"/>
    </source>
</evidence>
<feature type="compositionally biased region" description="Polar residues" evidence="7">
    <location>
        <begin position="245"/>
        <end position="256"/>
    </location>
</feature>
<keyword evidence="5" id="KW-0720">Serine protease</keyword>
<dbReference type="GO" id="GO:0051117">
    <property type="term" value="F:ATPase binding"/>
    <property type="evidence" value="ECO:0007669"/>
    <property type="project" value="TreeGrafter"/>
</dbReference>
<dbReference type="RefSeq" id="WP_102554803.1">
    <property type="nucleotide sequence ID" value="NZ_MCZJ01000010.1"/>
</dbReference>
<evidence type="ECO:0000313" key="9">
    <source>
        <dbReference type="Proteomes" id="UP000235554"/>
    </source>
</evidence>
<dbReference type="GO" id="GO:0006515">
    <property type="term" value="P:protein quality control for misfolded or incompletely synthesized proteins"/>
    <property type="evidence" value="ECO:0007669"/>
    <property type="project" value="TreeGrafter"/>
</dbReference>
<proteinExistence type="inferred from homology"/>
<evidence type="ECO:0000256" key="4">
    <source>
        <dbReference type="ARBA" id="ARBA00022801"/>
    </source>
</evidence>
<evidence type="ECO:0000256" key="1">
    <source>
        <dbReference type="ARBA" id="ARBA00007039"/>
    </source>
</evidence>
<evidence type="ECO:0000256" key="5">
    <source>
        <dbReference type="ARBA" id="ARBA00022825"/>
    </source>
</evidence>
<dbReference type="Gene3D" id="3.90.226.10">
    <property type="entry name" value="2-enoyl-CoA Hydratase, Chain A, domain 1"/>
    <property type="match status" value="1"/>
</dbReference>
<dbReference type="InterPro" id="IPR023562">
    <property type="entry name" value="ClpP/TepA"/>
</dbReference>
<dbReference type="CDD" id="cd07016">
    <property type="entry name" value="S14_ClpP_1"/>
    <property type="match status" value="1"/>
</dbReference>
<dbReference type="GO" id="GO:0009368">
    <property type="term" value="C:endopeptidase Clp complex"/>
    <property type="evidence" value="ECO:0007669"/>
    <property type="project" value="TreeGrafter"/>
</dbReference>
<dbReference type="SUPFAM" id="SSF52096">
    <property type="entry name" value="ClpP/crotonase"/>
    <property type="match status" value="1"/>
</dbReference>
<dbReference type="Pfam" id="PF25209">
    <property type="entry name" value="Phage_capsid_4"/>
    <property type="match status" value="1"/>
</dbReference>
<reference evidence="9" key="1">
    <citation type="submission" date="2016-07" db="EMBL/GenBank/DDBJ databases">
        <title>Nontailed viruses are major unrecognized killers of bacteria in the ocean.</title>
        <authorList>
            <person name="Kauffman K."/>
            <person name="Hussain F."/>
            <person name="Yang J."/>
            <person name="Arevalo P."/>
            <person name="Brown J."/>
            <person name="Cutler M."/>
            <person name="Kelly L."/>
            <person name="Polz M.F."/>
        </authorList>
    </citation>
    <scope>NUCLEOTIDE SEQUENCE [LARGE SCALE GENOMIC DNA]</scope>
    <source>
        <strain evidence="9">10N.261.48.A1</strain>
    </source>
</reference>
<evidence type="ECO:0000313" key="8">
    <source>
        <dbReference type="EMBL" id="PMM60645.1"/>
    </source>
</evidence>
<keyword evidence="2" id="KW-0963">Cytoplasm</keyword>
<dbReference type="InterPro" id="IPR001907">
    <property type="entry name" value="ClpP"/>
</dbReference>
<dbReference type="Pfam" id="PF00574">
    <property type="entry name" value="CLP_protease"/>
    <property type="match status" value="1"/>
</dbReference>
<dbReference type="GO" id="GO:0004176">
    <property type="term" value="F:ATP-dependent peptidase activity"/>
    <property type="evidence" value="ECO:0007669"/>
    <property type="project" value="InterPro"/>
</dbReference>
<comment type="similarity">
    <text evidence="1 6">Belongs to the peptidase S14 family.</text>
</comment>
<keyword evidence="4" id="KW-0378">Hydrolase</keyword>
<dbReference type="GO" id="GO:0004252">
    <property type="term" value="F:serine-type endopeptidase activity"/>
    <property type="evidence" value="ECO:0007669"/>
    <property type="project" value="InterPro"/>
</dbReference>
<comment type="caution">
    <text evidence="8">The sequence shown here is derived from an EMBL/GenBank/DDBJ whole genome shotgun (WGS) entry which is preliminary data.</text>
</comment>
<organism evidence="8 9">
    <name type="scientific">Vibrio lentus</name>
    <dbReference type="NCBI Taxonomy" id="136468"/>
    <lineage>
        <taxon>Bacteria</taxon>
        <taxon>Pseudomonadati</taxon>
        <taxon>Pseudomonadota</taxon>
        <taxon>Gammaproteobacteria</taxon>
        <taxon>Vibrionales</taxon>
        <taxon>Vibrionaceae</taxon>
        <taxon>Vibrio</taxon>
    </lineage>
</organism>
<feature type="compositionally biased region" description="Basic and acidic residues" evidence="7">
    <location>
        <begin position="257"/>
        <end position="267"/>
    </location>
</feature>
<sequence>MAKKTNKLKAKGKPPQGNQSWYKLKASTEAVTLFLYGYIGYWDISATDMLYELNQHDGKDLIIRFHTDGGDTDEGAAIYAALKDYPGKVTGIIDSVCCSISSLIFMACDERLIRPTARIMIHQCRGYCEGTEAEMMARAKEAGIVNNIMVERFAEISGKSVEEINQEIASSDFWLSAKDAVEYGLCTGLYENEKDTLEASLSDAPKLKHLKDFNAPGSLVAMWQDNGEDDETTTPDSLKADDESQSSSNKLTAENNDMTKEEFQEQEKQRKAGITQLFAKHSKAKKLKAQCLDDMDCDVETARVKLLAFLEPQGDEGNPTNSPNIVLGAQSGLTASAAQANLNNYFGAKLKACKWDENNPYRHMSATEALRAHAGHVGDTDATQMNKKKLVAHAFTNNTHSLGDIIETHVGALIINEVANLEMWHEPLVTRQPMKFGTNDILVMNDLGKPGVKTEGGKFTQVKLKATGETAVLSTLGYEIQVSRELIMDDKFDFITSQVQKAVRNCAQAPADSLIALLKKNPKLKDGKALFSKASGNEFDGAIDPETLANMSGKMADAQTSEGNPLYLKPEVYLTSNQRSKKAAVLMKAETIKDEPNEAFEAFARVQGLADLASDNVAFGFAHNDHVSFVEGYHEDADGVQVETKEDWKSDGATIRIYLDSVIQPVSRQGVMKQNITTPAA</sequence>